<feature type="region of interest" description="Disordered" evidence="1">
    <location>
        <begin position="1"/>
        <end position="21"/>
    </location>
</feature>
<evidence type="ECO:0000313" key="2">
    <source>
        <dbReference type="EMBL" id="KAF2114141.1"/>
    </source>
</evidence>
<proteinExistence type="predicted"/>
<feature type="compositionally biased region" description="Low complexity" evidence="1">
    <location>
        <begin position="160"/>
        <end position="170"/>
    </location>
</feature>
<dbReference type="EMBL" id="ML977326">
    <property type="protein sequence ID" value="KAF2114141.1"/>
    <property type="molecule type" value="Genomic_DNA"/>
</dbReference>
<evidence type="ECO:0000313" key="3">
    <source>
        <dbReference type="Proteomes" id="UP000799770"/>
    </source>
</evidence>
<feature type="region of interest" description="Disordered" evidence="1">
    <location>
        <begin position="147"/>
        <end position="176"/>
    </location>
</feature>
<name>A0A6A5Z6Z6_9PLEO</name>
<dbReference type="Proteomes" id="UP000799770">
    <property type="component" value="Unassembled WGS sequence"/>
</dbReference>
<accession>A0A6A5Z6Z6</accession>
<keyword evidence="3" id="KW-1185">Reference proteome</keyword>
<reference evidence="2" key="1">
    <citation type="journal article" date="2020" name="Stud. Mycol.">
        <title>101 Dothideomycetes genomes: a test case for predicting lifestyles and emergence of pathogens.</title>
        <authorList>
            <person name="Haridas S."/>
            <person name="Albert R."/>
            <person name="Binder M."/>
            <person name="Bloem J."/>
            <person name="Labutti K."/>
            <person name="Salamov A."/>
            <person name="Andreopoulos B."/>
            <person name="Baker S."/>
            <person name="Barry K."/>
            <person name="Bills G."/>
            <person name="Bluhm B."/>
            <person name="Cannon C."/>
            <person name="Castanera R."/>
            <person name="Culley D."/>
            <person name="Daum C."/>
            <person name="Ezra D."/>
            <person name="Gonzalez J."/>
            <person name="Henrissat B."/>
            <person name="Kuo A."/>
            <person name="Liang C."/>
            <person name="Lipzen A."/>
            <person name="Lutzoni F."/>
            <person name="Magnuson J."/>
            <person name="Mondo S."/>
            <person name="Nolan M."/>
            <person name="Ohm R."/>
            <person name="Pangilinan J."/>
            <person name="Park H.-J."/>
            <person name="Ramirez L."/>
            <person name="Alfaro M."/>
            <person name="Sun H."/>
            <person name="Tritt A."/>
            <person name="Yoshinaga Y."/>
            <person name="Zwiers L.-H."/>
            <person name="Turgeon B."/>
            <person name="Goodwin S."/>
            <person name="Spatafora J."/>
            <person name="Crous P."/>
            <person name="Grigoriev I."/>
        </authorList>
    </citation>
    <scope>NUCLEOTIDE SEQUENCE</scope>
    <source>
        <strain evidence="2">CBS 627.86</strain>
    </source>
</reference>
<feature type="compositionally biased region" description="Polar residues" evidence="1">
    <location>
        <begin position="1"/>
        <end position="18"/>
    </location>
</feature>
<protein>
    <submittedName>
        <fullName evidence="2">Uncharacterized protein</fullName>
    </submittedName>
</protein>
<evidence type="ECO:0000256" key="1">
    <source>
        <dbReference type="SAM" id="MobiDB-lite"/>
    </source>
</evidence>
<organism evidence="2 3">
    <name type="scientific">Lophiotrema nucula</name>
    <dbReference type="NCBI Taxonomy" id="690887"/>
    <lineage>
        <taxon>Eukaryota</taxon>
        <taxon>Fungi</taxon>
        <taxon>Dikarya</taxon>
        <taxon>Ascomycota</taxon>
        <taxon>Pezizomycotina</taxon>
        <taxon>Dothideomycetes</taxon>
        <taxon>Pleosporomycetidae</taxon>
        <taxon>Pleosporales</taxon>
        <taxon>Lophiotremataceae</taxon>
        <taxon>Lophiotrema</taxon>
    </lineage>
</organism>
<sequence length="176" mass="18776">MAPDSPLSTNTNSMSSSPVRKHPEFHIHLKTSAGTALDTTPQLPPTPLHMPTTAAPVICPTCLHNGTYQTRTSTGDRVTTTCRNCLADFHKFEKLHRRSTELTSFPSLMEDRRDVDGGQRWMGVGIGTRVGEVYGSIGRVVGAGLRTLRGGGRGRPRGDSTASGTTASGSLMGGRE</sequence>
<gene>
    <name evidence="2" type="ORF">BDV96DRAFT_661423</name>
</gene>
<dbReference type="AlphaFoldDB" id="A0A6A5Z6Z6"/>